<dbReference type="Proteomes" id="UP000078463">
    <property type="component" value="Chromosome"/>
</dbReference>
<proteinExistence type="predicted"/>
<reference evidence="2" key="1">
    <citation type="submission" date="2016-05" db="EMBL/GenBank/DDBJ databases">
        <title>Polynucleobacter sp. QLW-P1FAT50C-4 genome.</title>
        <authorList>
            <person name="Hahn M.W."/>
        </authorList>
    </citation>
    <scope>NUCLEOTIDE SEQUENCE [LARGE SCALE GENOMIC DNA]</scope>
    <source>
        <strain evidence="2">QLW-P1FAT50C-4</strain>
    </source>
</reference>
<dbReference type="KEGG" id="pwu:A8O14_10325"/>
<organism evidence="1 2">
    <name type="scientific">Polynucleobacter wuianus</name>
    <dbReference type="NCBI Taxonomy" id="1743168"/>
    <lineage>
        <taxon>Bacteria</taxon>
        <taxon>Pseudomonadati</taxon>
        <taxon>Pseudomonadota</taxon>
        <taxon>Betaproteobacteria</taxon>
        <taxon>Burkholderiales</taxon>
        <taxon>Burkholderiaceae</taxon>
        <taxon>Polynucleobacter</taxon>
    </lineage>
</organism>
<evidence type="ECO:0000313" key="1">
    <source>
        <dbReference type="EMBL" id="ANJ00435.1"/>
    </source>
</evidence>
<gene>
    <name evidence="1" type="ORF">A8O14_10325</name>
</gene>
<accession>A0A191UHE3</accession>
<sequence length="330" mass="36506">MALLGEQLVIKLWDSLIDKGVGSLLKPWQIRREGQAMIDVRKAEMLQMAQVELDALAIKRGEKALLPSGEIVDVESRSDNQLTIGFISNKSIQTIKAEEIRKEVSVNKAISYAEQELLQDAQEPSEKSIDGDWLLRWREGASSVSSEELTSLWGKVLAGESKGPGTYSLRTLDFLKHLSKDEASLIESLMAFVFEGFIYKGDEQILSANNITFDKLLNLQELGLLSGVDSFGLEKNWKSSSKDAFTLAIVSNERLILVTNPDPKRVLKIQPVCLLTTIGLQLYHLIKISPNIGMVSAIAEKIKSQGFTAQIGDIVEITGSQIKYKNLTAV</sequence>
<dbReference type="RefSeq" id="WP_068949431.1">
    <property type="nucleotide sequence ID" value="NZ_CP015922.1"/>
</dbReference>
<protein>
    <recommendedName>
        <fullName evidence="3">DUF2806 domain-containing protein</fullName>
    </recommendedName>
</protein>
<dbReference type="Pfam" id="PF10987">
    <property type="entry name" value="DUF2806"/>
    <property type="match status" value="1"/>
</dbReference>
<evidence type="ECO:0000313" key="2">
    <source>
        <dbReference type="Proteomes" id="UP000078463"/>
    </source>
</evidence>
<keyword evidence="2" id="KW-1185">Reference proteome</keyword>
<evidence type="ECO:0008006" key="3">
    <source>
        <dbReference type="Google" id="ProtNLM"/>
    </source>
</evidence>
<dbReference type="EMBL" id="CP015922">
    <property type="protein sequence ID" value="ANJ00435.1"/>
    <property type="molecule type" value="Genomic_DNA"/>
</dbReference>
<dbReference type="OrthoDB" id="886161at2"/>
<dbReference type="InterPro" id="IPR021254">
    <property type="entry name" value="DUF2806"/>
</dbReference>
<dbReference type="AlphaFoldDB" id="A0A191UHE3"/>
<name>A0A191UHE3_9BURK</name>